<evidence type="ECO:0000256" key="2">
    <source>
        <dbReference type="SAM" id="Phobius"/>
    </source>
</evidence>
<keyword evidence="2" id="KW-0812">Transmembrane</keyword>
<feature type="transmembrane region" description="Helical" evidence="2">
    <location>
        <begin position="144"/>
        <end position="165"/>
    </location>
</feature>
<feature type="transmembrane region" description="Helical" evidence="2">
    <location>
        <begin position="108"/>
        <end position="132"/>
    </location>
</feature>
<protein>
    <recommendedName>
        <fullName evidence="5">Transmembrane protein</fullName>
    </recommendedName>
</protein>
<gene>
    <name evidence="3" type="ORF">C8A00DRAFT_36888</name>
</gene>
<evidence type="ECO:0000256" key="1">
    <source>
        <dbReference type="SAM" id="MobiDB-lite"/>
    </source>
</evidence>
<dbReference type="Proteomes" id="UP001302745">
    <property type="component" value="Unassembled WGS sequence"/>
</dbReference>
<dbReference type="EMBL" id="MU857067">
    <property type="protein sequence ID" value="KAK4150522.1"/>
    <property type="molecule type" value="Genomic_DNA"/>
</dbReference>
<proteinExistence type="predicted"/>
<keyword evidence="4" id="KW-1185">Reference proteome</keyword>
<reference evidence="3" key="2">
    <citation type="submission" date="2023-05" db="EMBL/GenBank/DDBJ databases">
        <authorList>
            <consortium name="Lawrence Berkeley National Laboratory"/>
            <person name="Steindorff A."/>
            <person name="Hensen N."/>
            <person name="Bonometti L."/>
            <person name="Westerberg I."/>
            <person name="Brannstrom I.O."/>
            <person name="Guillou S."/>
            <person name="Cros-Aarteil S."/>
            <person name="Calhoun S."/>
            <person name="Haridas S."/>
            <person name="Kuo A."/>
            <person name="Mondo S."/>
            <person name="Pangilinan J."/>
            <person name="Riley R."/>
            <person name="Labutti K."/>
            <person name="Andreopoulos B."/>
            <person name="Lipzen A."/>
            <person name="Chen C."/>
            <person name="Yanf M."/>
            <person name="Daum C."/>
            <person name="Ng V."/>
            <person name="Clum A."/>
            <person name="Ohm R."/>
            <person name="Martin F."/>
            <person name="Silar P."/>
            <person name="Natvig D."/>
            <person name="Lalanne C."/>
            <person name="Gautier V."/>
            <person name="Ament-Velasquez S.L."/>
            <person name="Kruys A."/>
            <person name="Hutchinson M.I."/>
            <person name="Powell A.J."/>
            <person name="Barry K."/>
            <person name="Miller A.N."/>
            <person name="Grigoriev I.V."/>
            <person name="Debuchy R."/>
            <person name="Gladieux P."/>
            <person name="Thoren M.H."/>
            <person name="Johannesson H."/>
        </authorList>
    </citation>
    <scope>NUCLEOTIDE SEQUENCE</scope>
    <source>
        <strain evidence="3">CBS 538.74</strain>
    </source>
</reference>
<evidence type="ECO:0008006" key="5">
    <source>
        <dbReference type="Google" id="ProtNLM"/>
    </source>
</evidence>
<organism evidence="3 4">
    <name type="scientific">Chaetomidium leptoderma</name>
    <dbReference type="NCBI Taxonomy" id="669021"/>
    <lineage>
        <taxon>Eukaryota</taxon>
        <taxon>Fungi</taxon>
        <taxon>Dikarya</taxon>
        <taxon>Ascomycota</taxon>
        <taxon>Pezizomycotina</taxon>
        <taxon>Sordariomycetes</taxon>
        <taxon>Sordariomycetidae</taxon>
        <taxon>Sordariales</taxon>
        <taxon>Chaetomiaceae</taxon>
        <taxon>Chaetomidium</taxon>
    </lineage>
</organism>
<feature type="compositionally biased region" description="Acidic residues" evidence="1">
    <location>
        <begin position="41"/>
        <end position="50"/>
    </location>
</feature>
<keyword evidence="2" id="KW-1133">Transmembrane helix</keyword>
<name>A0AAN6VFK3_9PEZI</name>
<accession>A0AAN6VFK3</accession>
<feature type="transmembrane region" description="Helical" evidence="2">
    <location>
        <begin position="177"/>
        <end position="197"/>
    </location>
</feature>
<dbReference type="AlphaFoldDB" id="A0AAN6VFK3"/>
<feature type="region of interest" description="Disordered" evidence="1">
    <location>
        <begin position="1"/>
        <end position="54"/>
    </location>
</feature>
<reference evidence="3" key="1">
    <citation type="journal article" date="2023" name="Mol. Phylogenet. Evol.">
        <title>Genome-scale phylogeny and comparative genomics of the fungal order Sordariales.</title>
        <authorList>
            <person name="Hensen N."/>
            <person name="Bonometti L."/>
            <person name="Westerberg I."/>
            <person name="Brannstrom I.O."/>
            <person name="Guillou S."/>
            <person name="Cros-Aarteil S."/>
            <person name="Calhoun S."/>
            <person name="Haridas S."/>
            <person name="Kuo A."/>
            <person name="Mondo S."/>
            <person name="Pangilinan J."/>
            <person name="Riley R."/>
            <person name="LaButti K."/>
            <person name="Andreopoulos B."/>
            <person name="Lipzen A."/>
            <person name="Chen C."/>
            <person name="Yan M."/>
            <person name="Daum C."/>
            <person name="Ng V."/>
            <person name="Clum A."/>
            <person name="Steindorff A."/>
            <person name="Ohm R.A."/>
            <person name="Martin F."/>
            <person name="Silar P."/>
            <person name="Natvig D.O."/>
            <person name="Lalanne C."/>
            <person name="Gautier V."/>
            <person name="Ament-Velasquez S.L."/>
            <person name="Kruys A."/>
            <person name="Hutchinson M.I."/>
            <person name="Powell A.J."/>
            <person name="Barry K."/>
            <person name="Miller A.N."/>
            <person name="Grigoriev I.V."/>
            <person name="Debuchy R."/>
            <person name="Gladieux P."/>
            <person name="Hiltunen Thoren M."/>
            <person name="Johannesson H."/>
        </authorList>
    </citation>
    <scope>NUCLEOTIDE SEQUENCE</scope>
    <source>
        <strain evidence="3">CBS 538.74</strain>
    </source>
</reference>
<sequence length="236" mass="24844">MTKIGHLAKATTTSPATQLEPGPPGNSHHPSATTISRKKEDDDDDDDDDHYSDTLSLATTPAASAAPLLLPSPSPVVVVDDIDINLYEINAVAERALRLTVKRLLRQLMVALVLLVLESVAAVLAGLAVTGLGEVEGLPDEVSVAVMVVIISVVAEVMWVCFLLPLLRCCCCFPRDVIPLSLGFLGVAAMGVSVYMFSVVGPHLSGGTCHGDKYEGDCYSGLTKSIAAGCVRMLVM</sequence>
<evidence type="ECO:0000313" key="3">
    <source>
        <dbReference type="EMBL" id="KAK4150522.1"/>
    </source>
</evidence>
<comment type="caution">
    <text evidence="3">The sequence shown here is derived from an EMBL/GenBank/DDBJ whole genome shotgun (WGS) entry which is preliminary data.</text>
</comment>
<keyword evidence="2" id="KW-0472">Membrane</keyword>
<evidence type="ECO:0000313" key="4">
    <source>
        <dbReference type="Proteomes" id="UP001302745"/>
    </source>
</evidence>